<name>A0ACA9QJ52_9GLOM</name>
<dbReference type="EMBL" id="CAJVPW010044749">
    <property type="protein sequence ID" value="CAG8754609.1"/>
    <property type="molecule type" value="Genomic_DNA"/>
</dbReference>
<protein>
    <submittedName>
        <fullName evidence="1">3573_t:CDS:1</fullName>
    </submittedName>
</protein>
<accession>A0ACA9QJ52</accession>
<organism evidence="1 2">
    <name type="scientific">Cetraspora pellucida</name>
    <dbReference type="NCBI Taxonomy" id="1433469"/>
    <lineage>
        <taxon>Eukaryota</taxon>
        <taxon>Fungi</taxon>
        <taxon>Fungi incertae sedis</taxon>
        <taxon>Mucoromycota</taxon>
        <taxon>Glomeromycotina</taxon>
        <taxon>Glomeromycetes</taxon>
        <taxon>Diversisporales</taxon>
        <taxon>Gigasporaceae</taxon>
        <taxon>Cetraspora</taxon>
    </lineage>
</organism>
<comment type="caution">
    <text evidence="1">The sequence shown here is derived from an EMBL/GenBank/DDBJ whole genome shotgun (WGS) entry which is preliminary data.</text>
</comment>
<evidence type="ECO:0000313" key="2">
    <source>
        <dbReference type="Proteomes" id="UP000789366"/>
    </source>
</evidence>
<proteinExistence type="predicted"/>
<evidence type="ECO:0000313" key="1">
    <source>
        <dbReference type="EMBL" id="CAG8754609.1"/>
    </source>
</evidence>
<feature type="non-terminal residue" evidence="1">
    <location>
        <position position="162"/>
    </location>
</feature>
<keyword evidence="2" id="KW-1185">Reference proteome</keyword>
<dbReference type="Proteomes" id="UP000789366">
    <property type="component" value="Unassembled WGS sequence"/>
</dbReference>
<sequence>MSFPSWLIDDASCGTSNPVSGLMKQLTQDKSLERDRFNSNQLNEGTSRKTFRTQDVEAYKHEYEKFFNQSDRKPNAYDLDQMGKELKAIIHDTQDNENWVHDFLNPINDDPLSHNVAFEKIFNNANFQDEWINMYLSTNQNPNRLPPDEYTAFESAFRDANK</sequence>
<reference evidence="1" key="1">
    <citation type="submission" date="2021-06" db="EMBL/GenBank/DDBJ databases">
        <authorList>
            <person name="Kallberg Y."/>
            <person name="Tangrot J."/>
            <person name="Rosling A."/>
        </authorList>
    </citation>
    <scope>NUCLEOTIDE SEQUENCE</scope>
    <source>
        <strain evidence="1">28 12/20/2015</strain>
    </source>
</reference>
<gene>
    <name evidence="1" type="ORF">SPELUC_LOCUS14715</name>
</gene>